<dbReference type="Proteomes" id="UP000431485">
    <property type="component" value="Unassembled WGS sequence"/>
</dbReference>
<dbReference type="EMBL" id="WLYI01000012">
    <property type="protein sequence ID" value="MTD19563.1"/>
    <property type="molecule type" value="Genomic_DNA"/>
</dbReference>
<evidence type="ECO:0000313" key="1">
    <source>
        <dbReference type="EMBL" id="MTD19563.1"/>
    </source>
</evidence>
<comment type="caution">
    <text evidence="1">The sequence shown here is derived from an EMBL/GenBank/DDBJ whole genome shotgun (WGS) entry which is preliminary data.</text>
</comment>
<dbReference type="InterPro" id="IPR015942">
    <property type="entry name" value="Asp/Glu/hydantoin_racemase"/>
</dbReference>
<dbReference type="RefSeq" id="WP_154743274.1">
    <property type="nucleotide sequence ID" value="NZ_JBHSTG010000001.1"/>
</dbReference>
<accession>A0A7X2RRA8</accession>
<proteinExistence type="predicted"/>
<dbReference type="Pfam" id="PF01177">
    <property type="entry name" value="Asp_Glu_race"/>
    <property type="match status" value="1"/>
</dbReference>
<evidence type="ECO:0000313" key="2">
    <source>
        <dbReference type="Proteomes" id="UP000431485"/>
    </source>
</evidence>
<sequence>MRITCLHTAESNIAVFDAAAAALGIGPQVLHHVVRPDLLAATEHAGTLTAGIAEETRRVLVALAQHGDAVVLTCSTLGPAVERAGTHTRVPILRADEALALAAVQAGGKVVVLCAVQTTLEPTSRLFFQAAQHAGASVEVLMVPDAWAMFKAGNMDGYLATIAQAAERAYVAGASIVALGQASMSGAASLVTAGPAPLTSASTGLRAALDAVLSHAKRGYDPG</sequence>
<keyword evidence="2" id="KW-1185">Reference proteome</keyword>
<name>A0A7X2RRA8_9PSED</name>
<dbReference type="AlphaFoldDB" id="A0A7X2RRA8"/>
<gene>
    <name evidence="1" type="ORF">GIR22_10500</name>
</gene>
<dbReference type="GO" id="GO:0047661">
    <property type="term" value="F:amino-acid racemase activity"/>
    <property type="evidence" value="ECO:0007669"/>
    <property type="project" value="InterPro"/>
</dbReference>
<organism evidence="1 2">
    <name type="scientific">Pseudomonas karstica</name>
    <dbReference type="NCBI Taxonomy" id="1055468"/>
    <lineage>
        <taxon>Bacteria</taxon>
        <taxon>Pseudomonadati</taxon>
        <taxon>Pseudomonadota</taxon>
        <taxon>Gammaproteobacteria</taxon>
        <taxon>Pseudomonadales</taxon>
        <taxon>Pseudomonadaceae</taxon>
        <taxon>Pseudomonas</taxon>
    </lineage>
</organism>
<protein>
    <submittedName>
        <fullName evidence="1">Asp/Glu racemase</fullName>
    </submittedName>
</protein>
<reference evidence="1 2" key="1">
    <citation type="submission" date="2019-11" db="EMBL/GenBank/DDBJ databases">
        <title>Pseudmonas karstica sp. nov. and Pseudomonas spelaei sp. nov. from caves.</title>
        <authorList>
            <person name="Zeman M."/>
        </authorList>
    </citation>
    <scope>NUCLEOTIDE SEQUENCE [LARGE SCALE GENOMIC DNA]</scope>
    <source>
        <strain evidence="1 2">CCM 7891</strain>
    </source>
</reference>
<dbReference type="OrthoDB" id="6497321at2"/>